<protein>
    <recommendedName>
        <fullName evidence="1">Amidase domain-containing protein</fullName>
    </recommendedName>
</protein>
<evidence type="ECO:0000259" key="1">
    <source>
        <dbReference type="Pfam" id="PF01425"/>
    </source>
</evidence>
<feature type="domain" description="Amidase" evidence="1">
    <location>
        <begin position="25"/>
        <end position="183"/>
    </location>
</feature>
<proteinExistence type="predicted"/>
<dbReference type="PANTHER" id="PTHR11895:SF7">
    <property type="entry name" value="GLUTAMYL-TRNA(GLN) AMIDOTRANSFERASE SUBUNIT A, MITOCHONDRIAL"/>
    <property type="match status" value="1"/>
</dbReference>
<gene>
    <name evidence="2" type="ORF">METZ01_LOCUS270473</name>
</gene>
<dbReference type="PANTHER" id="PTHR11895">
    <property type="entry name" value="TRANSAMIDASE"/>
    <property type="match status" value="1"/>
</dbReference>
<dbReference type="GO" id="GO:0003824">
    <property type="term" value="F:catalytic activity"/>
    <property type="evidence" value="ECO:0007669"/>
    <property type="project" value="InterPro"/>
</dbReference>
<dbReference type="AlphaFoldDB" id="A0A382K0K3"/>
<dbReference type="Gene3D" id="3.90.1300.10">
    <property type="entry name" value="Amidase signature (AS) domain"/>
    <property type="match status" value="1"/>
</dbReference>
<feature type="non-terminal residue" evidence="2">
    <location>
        <position position="183"/>
    </location>
</feature>
<organism evidence="2">
    <name type="scientific">marine metagenome</name>
    <dbReference type="NCBI Taxonomy" id="408172"/>
    <lineage>
        <taxon>unclassified sequences</taxon>
        <taxon>metagenomes</taxon>
        <taxon>ecological metagenomes</taxon>
    </lineage>
</organism>
<accession>A0A382K0K3</accession>
<name>A0A382K0K3_9ZZZZ</name>
<dbReference type="EMBL" id="UINC01077465">
    <property type="protein sequence ID" value="SVC17619.1"/>
    <property type="molecule type" value="Genomic_DNA"/>
</dbReference>
<dbReference type="InterPro" id="IPR036928">
    <property type="entry name" value="AS_sf"/>
</dbReference>
<reference evidence="2" key="1">
    <citation type="submission" date="2018-05" db="EMBL/GenBank/DDBJ databases">
        <authorList>
            <person name="Lanie J.A."/>
            <person name="Ng W.-L."/>
            <person name="Kazmierczak K.M."/>
            <person name="Andrzejewski T.M."/>
            <person name="Davidsen T.M."/>
            <person name="Wayne K.J."/>
            <person name="Tettelin H."/>
            <person name="Glass J.I."/>
            <person name="Rusch D."/>
            <person name="Podicherti R."/>
            <person name="Tsui H.-C.T."/>
            <person name="Winkler M.E."/>
        </authorList>
    </citation>
    <scope>NUCLEOTIDE SEQUENCE</scope>
</reference>
<dbReference type="InterPro" id="IPR000120">
    <property type="entry name" value="Amidase"/>
</dbReference>
<evidence type="ECO:0000313" key="2">
    <source>
        <dbReference type="EMBL" id="SVC17619.1"/>
    </source>
</evidence>
<dbReference type="Pfam" id="PF01425">
    <property type="entry name" value="Amidase"/>
    <property type="match status" value="1"/>
</dbReference>
<dbReference type="SUPFAM" id="SSF75304">
    <property type="entry name" value="Amidase signature (AS) enzymes"/>
    <property type="match status" value="1"/>
</dbReference>
<sequence>MAELWELSVHQLLDCYRTRQTSPSEVVGSCLDRIEALDSKVGAFRHVCFEEARTCAERLENNSHSVDSNKPLYGIPIAIKELFDVKDLPGCYGSEVLKNRVSKADAEVVRRLRDAGAVIVGVTRAHEFGWGITTQHRTLGITRNPWDLERVPGGSSGGSAAAVAAGMVPIALASDTGGSIRQP</sequence>
<dbReference type="InterPro" id="IPR023631">
    <property type="entry name" value="Amidase_dom"/>
</dbReference>